<dbReference type="GO" id="GO:0051537">
    <property type="term" value="F:2 iron, 2 sulfur cluster binding"/>
    <property type="evidence" value="ECO:0007669"/>
    <property type="project" value="UniProtKB-KW"/>
</dbReference>
<evidence type="ECO:0000256" key="4">
    <source>
        <dbReference type="ARBA" id="ARBA00022714"/>
    </source>
</evidence>
<evidence type="ECO:0000256" key="5">
    <source>
        <dbReference type="ARBA" id="ARBA00022723"/>
    </source>
</evidence>
<dbReference type="Gene3D" id="3.50.50.60">
    <property type="entry name" value="FAD/NAD(P)-binding domain"/>
    <property type="match status" value="2"/>
</dbReference>
<dbReference type="GO" id="GO:0046872">
    <property type="term" value="F:metal ion binding"/>
    <property type="evidence" value="ECO:0007669"/>
    <property type="project" value="UniProtKB-KW"/>
</dbReference>
<feature type="domain" description="Rieske" evidence="11">
    <location>
        <begin position="59"/>
        <end position="154"/>
    </location>
</feature>
<accession>A0A0P0HIQ7</accession>
<dbReference type="CDD" id="cd03478">
    <property type="entry name" value="Rieske_AIFL_N"/>
    <property type="match status" value="1"/>
</dbReference>
<dbReference type="PANTHER" id="PTHR43557:SF2">
    <property type="entry name" value="RIESKE DOMAIN-CONTAINING PROTEIN-RELATED"/>
    <property type="match status" value="1"/>
</dbReference>
<sequence length="583" mass="63141">MGKKHSKFDINPAASTVTTTTAPSSQARTGGTYLVTEENGSRSSHQQPKSQTKMAANDVFVCNQGDLKDGEMREVEVAGGKVLLTRDKGEYYAVGPKCTHYGAPLANGVLCNGRVRCPWHGACFNVKTGDIEDFPGLNSLPTFEVSVRDSKVYVKADAETVKKATRVKSMVKHVADNKQTFVLVGGGPATVECAETLRQEGFTGKVVIVTREKHLPYDRPKLSKAMDIKPEAIALRDADFYKSHDIEIQMEKEVVSVDSSGKSVKFSDGGSVQFDKLLIATGGKPRTLPIPGLDLQNVCQLRTPGDANYIASAAQGKKVVIIGSSFIGMEVASCLAEKAESVSVVDLIKVPFQLTLGDKVGAALQKMHEDKGVKFYFERSVKEFVGEDGKVTEAILSDGTKLEADLCVLGIGVVPATDFLKDSGITMTTRGFITVDKSLQTNMADIYAAGDIVEFPLFTAGDQQANIQHWQMAHQHGHTAALNMLGKTTEVHSIPYFWTVQYGKSVRYTGYGPGYDDVVVHGDLEAPKFVAFYTKGETVVAVASLAFDPIVSQAAQLMLNGGTITKEEIKDDPKSWTSRLQKF</sequence>
<dbReference type="InterPro" id="IPR023753">
    <property type="entry name" value="FAD/NAD-binding_dom"/>
</dbReference>
<name>A0A0P0HIQ7_HALDI</name>
<dbReference type="FunFam" id="2.102.10.10:FF:000003">
    <property type="entry name" value="apoptosis-inducing factor 3 isoform X2"/>
    <property type="match status" value="1"/>
</dbReference>
<dbReference type="InterPro" id="IPR016156">
    <property type="entry name" value="FAD/NAD-linked_Rdtase_dimer_sf"/>
</dbReference>
<dbReference type="Gene3D" id="2.102.10.10">
    <property type="entry name" value="Rieske [2Fe-2S] iron-sulphur domain"/>
    <property type="match status" value="1"/>
</dbReference>
<dbReference type="PRINTS" id="PR00469">
    <property type="entry name" value="PNDRDTASEII"/>
</dbReference>
<comment type="cofactor">
    <cofactor evidence="1">
        <name>FAD</name>
        <dbReference type="ChEBI" id="CHEBI:57692"/>
    </cofactor>
</comment>
<evidence type="ECO:0000256" key="2">
    <source>
        <dbReference type="ARBA" id="ARBA00006442"/>
    </source>
</evidence>
<reference evidence="12" key="1">
    <citation type="journal article" date="2015" name="Fish Shellfish Immunol.">
        <title>First report on the gastropod proapoptotic AIF3 counterpart from disk abalone (Haliotis discus discus) deciphering its transcriptional modulation by induced pathogenic stress.</title>
        <authorList>
            <person name="Elvitigala D.A."/>
            <person name="Jayasooriya R.G."/>
            <person name="Whang I."/>
            <person name="Lee J."/>
        </authorList>
    </citation>
    <scope>NUCLEOTIDE SEQUENCE</scope>
</reference>
<feature type="region of interest" description="Disordered" evidence="10">
    <location>
        <begin position="1"/>
        <end position="31"/>
    </location>
</feature>
<keyword evidence="4" id="KW-0001">2Fe-2S</keyword>
<evidence type="ECO:0000259" key="11">
    <source>
        <dbReference type="PROSITE" id="PS51296"/>
    </source>
</evidence>
<dbReference type="Pfam" id="PF07992">
    <property type="entry name" value="Pyr_redox_2"/>
    <property type="match status" value="1"/>
</dbReference>
<keyword evidence="9" id="KW-0411">Iron-sulfur</keyword>
<evidence type="ECO:0000313" key="12">
    <source>
        <dbReference type="EMBL" id="ALJ75580.1"/>
    </source>
</evidence>
<dbReference type="PRINTS" id="PR00368">
    <property type="entry name" value="FADPNR"/>
</dbReference>
<keyword evidence="3" id="KW-0285">Flavoprotein</keyword>
<dbReference type="AlphaFoldDB" id="A0A0P0HIQ7"/>
<proteinExistence type="evidence at transcript level"/>
<reference evidence="12" key="2">
    <citation type="submission" date="2015-03" db="EMBL/GenBank/DDBJ databases">
        <authorList>
            <person name="Murphy D."/>
        </authorList>
    </citation>
    <scope>NUCLEOTIDE SEQUENCE</scope>
</reference>
<dbReference type="PROSITE" id="PS51296">
    <property type="entry name" value="RIESKE"/>
    <property type="match status" value="1"/>
</dbReference>
<dbReference type="SUPFAM" id="SSF50022">
    <property type="entry name" value="ISP domain"/>
    <property type="match status" value="1"/>
</dbReference>
<dbReference type="SUPFAM" id="SSF55424">
    <property type="entry name" value="FAD/NAD-linked reductases, dimerisation (C-terminal) domain"/>
    <property type="match status" value="1"/>
</dbReference>
<evidence type="ECO:0000256" key="8">
    <source>
        <dbReference type="ARBA" id="ARBA00023004"/>
    </source>
</evidence>
<dbReference type="SUPFAM" id="SSF51905">
    <property type="entry name" value="FAD/NAD(P)-binding domain"/>
    <property type="match status" value="1"/>
</dbReference>
<keyword evidence="5" id="KW-0479">Metal-binding</keyword>
<keyword evidence="7" id="KW-0560">Oxidoreductase</keyword>
<gene>
    <name evidence="12" type="primary">AIF3</name>
</gene>
<dbReference type="GO" id="GO:0016651">
    <property type="term" value="F:oxidoreductase activity, acting on NAD(P)H"/>
    <property type="evidence" value="ECO:0007669"/>
    <property type="project" value="TreeGrafter"/>
</dbReference>
<keyword evidence="8" id="KW-0408">Iron</keyword>
<evidence type="ECO:0000256" key="9">
    <source>
        <dbReference type="ARBA" id="ARBA00023014"/>
    </source>
</evidence>
<evidence type="ECO:0000256" key="3">
    <source>
        <dbReference type="ARBA" id="ARBA00022630"/>
    </source>
</evidence>
<protein>
    <submittedName>
        <fullName evidence="12">Apotosis inducing factor-3</fullName>
    </submittedName>
</protein>
<evidence type="ECO:0000256" key="1">
    <source>
        <dbReference type="ARBA" id="ARBA00001974"/>
    </source>
</evidence>
<organism evidence="12">
    <name type="scientific">Haliotis discus discus</name>
    <name type="common">disc abalone</name>
    <dbReference type="NCBI Taxonomy" id="91233"/>
    <lineage>
        <taxon>Eukaryota</taxon>
        <taxon>Metazoa</taxon>
        <taxon>Spiralia</taxon>
        <taxon>Lophotrochozoa</taxon>
        <taxon>Mollusca</taxon>
        <taxon>Gastropoda</taxon>
        <taxon>Vetigastropoda</taxon>
        <taxon>Lepetellida</taxon>
        <taxon>Haliotoidea</taxon>
        <taxon>Haliotidae</taxon>
        <taxon>Haliotis</taxon>
    </lineage>
</organism>
<evidence type="ECO:0000256" key="10">
    <source>
        <dbReference type="SAM" id="MobiDB-lite"/>
    </source>
</evidence>
<feature type="compositionally biased region" description="Low complexity" evidence="10">
    <location>
        <begin position="12"/>
        <end position="25"/>
    </location>
</feature>
<dbReference type="InterPro" id="IPR017941">
    <property type="entry name" value="Rieske_2Fe-2S"/>
</dbReference>
<dbReference type="GO" id="GO:0005737">
    <property type="term" value="C:cytoplasm"/>
    <property type="evidence" value="ECO:0007669"/>
    <property type="project" value="TreeGrafter"/>
</dbReference>
<dbReference type="EMBL" id="KP973857">
    <property type="protein sequence ID" value="ALJ75580.1"/>
    <property type="molecule type" value="mRNA"/>
</dbReference>
<dbReference type="InterPro" id="IPR036922">
    <property type="entry name" value="Rieske_2Fe-2S_sf"/>
</dbReference>
<dbReference type="PANTHER" id="PTHR43557">
    <property type="entry name" value="APOPTOSIS-INDUCING FACTOR 1"/>
    <property type="match status" value="1"/>
</dbReference>
<evidence type="ECO:0000256" key="6">
    <source>
        <dbReference type="ARBA" id="ARBA00022827"/>
    </source>
</evidence>
<dbReference type="Gene3D" id="3.30.390.30">
    <property type="match status" value="1"/>
</dbReference>
<dbReference type="Pfam" id="PF14759">
    <property type="entry name" value="Reductase_C"/>
    <property type="match status" value="1"/>
</dbReference>
<dbReference type="InterPro" id="IPR036188">
    <property type="entry name" value="FAD/NAD-bd_sf"/>
</dbReference>
<dbReference type="InterPro" id="IPR050446">
    <property type="entry name" value="FAD-oxidoreductase/Apoptosis"/>
</dbReference>
<dbReference type="Pfam" id="PF00355">
    <property type="entry name" value="Rieske"/>
    <property type="match status" value="1"/>
</dbReference>
<keyword evidence="6" id="KW-0274">FAD</keyword>
<dbReference type="InterPro" id="IPR028202">
    <property type="entry name" value="Reductase_C"/>
</dbReference>
<evidence type="ECO:0000256" key="7">
    <source>
        <dbReference type="ARBA" id="ARBA00023002"/>
    </source>
</evidence>
<comment type="similarity">
    <text evidence="2">Belongs to the FAD-dependent oxidoreductase family.</text>
</comment>